<organism evidence="2 3">
    <name type="scientific">Morella rubra</name>
    <name type="common">Chinese bayberry</name>
    <dbReference type="NCBI Taxonomy" id="262757"/>
    <lineage>
        <taxon>Eukaryota</taxon>
        <taxon>Viridiplantae</taxon>
        <taxon>Streptophyta</taxon>
        <taxon>Embryophyta</taxon>
        <taxon>Tracheophyta</taxon>
        <taxon>Spermatophyta</taxon>
        <taxon>Magnoliopsida</taxon>
        <taxon>eudicotyledons</taxon>
        <taxon>Gunneridae</taxon>
        <taxon>Pentapetalae</taxon>
        <taxon>rosids</taxon>
        <taxon>fabids</taxon>
        <taxon>Fagales</taxon>
        <taxon>Myricaceae</taxon>
        <taxon>Morella</taxon>
    </lineage>
</organism>
<keyword evidence="1" id="KW-0472">Membrane</keyword>
<feature type="transmembrane region" description="Helical" evidence="1">
    <location>
        <begin position="411"/>
        <end position="438"/>
    </location>
</feature>
<evidence type="ECO:0000256" key="1">
    <source>
        <dbReference type="SAM" id="Phobius"/>
    </source>
</evidence>
<comment type="caution">
    <text evidence="2">The sequence shown here is derived from an EMBL/GenBank/DDBJ whole genome shotgun (WGS) entry which is preliminary data.</text>
</comment>
<sequence length="442" mass="51372">METDSVEGVASPSWEDGYRIRVEQRIAKAQESLRKNPACIFRLPQKFIETIGQWYQPQLVSIGPYYNGKPHLQLMEEYKWECLGSILNRTTQDIIPYYESISLLEQKARECYSEEISLTTADLVERMVLDGCFILELLAKIDNLTLLQTEDSLGMLSTRTKLAQIRRDLLLLENQIPFFVLEKLFDVSNTTPVDSGQTLFSLVETFFSKEVGNFTYQSSNQRPEPLHLLDVVRTTYIPPDEGKSAILDSKRRRVLWKSNIIPCVSKLRRAGIKVNEAKGSNFSMVRFKDGAIEMPRLQINTFICSFLVNCVAFEQCYHSFYKHFSVYASFLDCLVNSAMDVEYLCDRNVVDNYFATDDEAARFINNLGRDLSFDNRQFYLGMLFSEIDEYYRNRYHVQWASFKQRYFKTPWSFISAVAAFVLLAFTFLQTFYTIYGYVHPKA</sequence>
<name>A0A6A1WBP7_9ROSI</name>
<gene>
    <name evidence="2" type="ORF">CJ030_MR2G002018</name>
</gene>
<dbReference type="OrthoDB" id="658695at2759"/>
<keyword evidence="3" id="KW-1185">Reference proteome</keyword>
<keyword evidence="1" id="KW-1133">Transmembrane helix</keyword>
<dbReference type="Proteomes" id="UP000516437">
    <property type="component" value="Chromosome 2"/>
</dbReference>
<protein>
    <submittedName>
        <fullName evidence="2">Uncharacterized protein</fullName>
    </submittedName>
</protein>
<evidence type="ECO:0000313" key="3">
    <source>
        <dbReference type="Proteomes" id="UP000516437"/>
    </source>
</evidence>
<keyword evidence="1" id="KW-0812">Transmembrane</keyword>
<dbReference type="AlphaFoldDB" id="A0A6A1WBP7"/>
<dbReference type="PANTHER" id="PTHR31170">
    <property type="entry name" value="BNAC04G53230D PROTEIN"/>
    <property type="match status" value="1"/>
</dbReference>
<dbReference type="PANTHER" id="PTHR31170:SF21">
    <property type="match status" value="1"/>
</dbReference>
<dbReference type="InterPro" id="IPR004158">
    <property type="entry name" value="DUF247_pln"/>
</dbReference>
<dbReference type="Pfam" id="PF03140">
    <property type="entry name" value="DUF247"/>
    <property type="match status" value="1"/>
</dbReference>
<evidence type="ECO:0000313" key="2">
    <source>
        <dbReference type="EMBL" id="KAB1222313.1"/>
    </source>
</evidence>
<reference evidence="2 3" key="1">
    <citation type="journal article" date="2019" name="Plant Biotechnol. J.">
        <title>The red bayberry genome and genetic basis of sex determination.</title>
        <authorList>
            <person name="Jia H.M."/>
            <person name="Jia H.J."/>
            <person name="Cai Q.L."/>
            <person name="Wang Y."/>
            <person name="Zhao H.B."/>
            <person name="Yang W.F."/>
            <person name="Wang G.Y."/>
            <person name="Li Y.H."/>
            <person name="Zhan D.L."/>
            <person name="Shen Y.T."/>
            <person name="Niu Q.F."/>
            <person name="Chang L."/>
            <person name="Qiu J."/>
            <person name="Zhao L."/>
            <person name="Xie H.B."/>
            <person name="Fu W.Y."/>
            <person name="Jin J."/>
            <person name="Li X.W."/>
            <person name="Jiao Y."/>
            <person name="Zhou C.C."/>
            <person name="Tu T."/>
            <person name="Chai C.Y."/>
            <person name="Gao J.L."/>
            <person name="Fan L.J."/>
            <person name="van de Weg E."/>
            <person name="Wang J.Y."/>
            <person name="Gao Z.S."/>
        </authorList>
    </citation>
    <scope>NUCLEOTIDE SEQUENCE [LARGE SCALE GENOMIC DNA]</scope>
    <source>
        <tissue evidence="2">Leaves</tissue>
    </source>
</reference>
<proteinExistence type="predicted"/>
<accession>A0A6A1WBP7</accession>
<dbReference type="EMBL" id="RXIC02000020">
    <property type="protein sequence ID" value="KAB1222313.1"/>
    <property type="molecule type" value="Genomic_DNA"/>
</dbReference>